<dbReference type="AlphaFoldDB" id="A0A923N1R0"/>
<gene>
    <name evidence="1" type="ORF">H8S84_00190</name>
</gene>
<dbReference type="EMBL" id="JACRVF010000001">
    <property type="protein sequence ID" value="MBC5991245.1"/>
    <property type="molecule type" value="Genomic_DNA"/>
</dbReference>
<sequence>MKNELDYLLYGLDSSKKLLYSKWAMPIGSQQYKNGLQQLAQLIHNNEIQLWIHESRRMNELSMEDQKWTTEVLALVLTQTNLKHIAIVRPADISHTAPGNSLREKAYRIYGKNVGIEFFDTTEEAKAWILPHLQHYKLPALSTPVSLD</sequence>
<evidence type="ECO:0000313" key="1">
    <source>
        <dbReference type="EMBL" id="MBC5991245.1"/>
    </source>
</evidence>
<evidence type="ECO:0000313" key="2">
    <source>
        <dbReference type="Proteomes" id="UP000603640"/>
    </source>
</evidence>
<accession>A0A923N1R0</accession>
<dbReference type="Proteomes" id="UP000603640">
    <property type="component" value="Unassembled WGS sequence"/>
</dbReference>
<keyword evidence="2" id="KW-1185">Reference proteome</keyword>
<protein>
    <recommendedName>
        <fullName evidence="3">STAS/SEC14 domain-containing protein</fullName>
    </recommendedName>
</protein>
<proteinExistence type="predicted"/>
<reference evidence="1" key="1">
    <citation type="submission" date="2020-08" db="EMBL/GenBank/DDBJ databases">
        <title>Pontibacter sp. SD6 16S ribosomal RNA gene Genome sequencing and assembly.</title>
        <authorList>
            <person name="Kang M."/>
        </authorList>
    </citation>
    <scope>NUCLEOTIDE SEQUENCE</scope>
    <source>
        <strain evidence="1">SD6</strain>
    </source>
</reference>
<organism evidence="1 2">
    <name type="scientific">Pontibacter cellulosilyticus</name>
    <dbReference type="NCBI Taxonomy" id="1720253"/>
    <lineage>
        <taxon>Bacteria</taxon>
        <taxon>Pseudomonadati</taxon>
        <taxon>Bacteroidota</taxon>
        <taxon>Cytophagia</taxon>
        <taxon>Cytophagales</taxon>
        <taxon>Hymenobacteraceae</taxon>
        <taxon>Pontibacter</taxon>
    </lineage>
</organism>
<comment type="caution">
    <text evidence="1">The sequence shown here is derived from an EMBL/GenBank/DDBJ whole genome shotgun (WGS) entry which is preliminary data.</text>
</comment>
<evidence type="ECO:0008006" key="3">
    <source>
        <dbReference type="Google" id="ProtNLM"/>
    </source>
</evidence>
<dbReference type="RefSeq" id="WP_187065260.1">
    <property type="nucleotide sequence ID" value="NZ_JACRVF010000001.1"/>
</dbReference>
<name>A0A923N1R0_9BACT</name>